<feature type="transmembrane region" description="Helical" evidence="1">
    <location>
        <begin position="39"/>
        <end position="63"/>
    </location>
</feature>
<name>A0A5S9IK73_UABAM</name>
<feature type="transmembrane region" description="Helical" evidence="1">
    <location>
        <begin position="70"/>
        <end position="89"/>
    </location>
</feature>
<gene>
    <name evidence="3" type="ORF">UABAM_00448</name>
</gene>
<evidence type="ECO:0000259" key="2">
    <source>
        <dbReference type="Pfam" id="PF14351"/>
    </source>
</evidence>
<feature type="transmembrane region" description="Helical" evidence="1">
    <location>
        <begin position="299"/>
        <end position="317"/>
    </location>
</feature>
<keyword evidence="1" id="KW-0472">Membrane</keyword>
<keyword evidence="1" id="KW-1133">Transmembrane helix</keyword>
<feature type="transmembrane region" description="Helical" evidence="1">
    <location>
        <begin position="123"/>
        <end position="142"/>
    </location>
</feature>
<dbReference type="RefSeq" id="WP_151966358.1">
    <property type="nucleotide sequence ID" value="NZ_AP019860.1"/>
</dbReference>
<feature type="transmembrane region" description="Helical" evidence="1">
    <location>
        <begin position="95"/>
        <end position="116"/>
    </location>
</feature>
<keyword evidence="1" id="KW-0812">Transmembrane</keyword>
<dbReference type="InterPro" id="IPR025513">
    <property type="entry name" value="DUF4401"/>
</dbReference>
<dbReference type="Proteomes" id="UP000326354">
    <property type="component" value="Chromosome"/>
</dbReference>
<feature type="transmembrane region" description="Helical" evidence="1">
    <location>
        <begin position="323"/>
        <end position="344"/>
    </location>
</feature>
<organism evidence="3 4">
    <name type="scientific">Uabimicrobium amorphum</name>
    <dbReference type="NCBI Taxonomy" id="2596890"/>
    <lineage>
        <taxon>Bacteria</taxon>
        <taxon>Pseudomonadati</taxon>
        <taxon>Planctomycetota</taxon>
        <taxon>Candidatus Uabimicrobiia</taxon>
        <taxon>Candidatus Uabimicrobiales</taxon>
        <taxon>Candidatus Uabimicrobiaceae</taxon>
        <taxon>Candidatus Uabimicrobium</taxon>
    </lineage>
</organism>
<evidence type="ECO:0000313" key="4">
    <source>
        <dbReference type="Proteomes" id="UP000326354"/>
    </source>
</evidence>
<reference evidence="3 4" key="1">
    <citation type="submission" date="2019-08" db="EMBL/GenBank/DDBJ databases">
        <title>Complete genome sequence of Candidatus Uab amorphum.</title>
        <authorList>
            <person name="Shiratori T."/>
            <person name="Suzuki S."/>
            <person name="Kakizawa Y."/>
            <person name="Ishida K."/>
        </authorList>
    </citation>
    <scope>NUCLEOTIDE SEQUENCE [LARGE SCALE GENOMIC DNA]</scope>
    <source>
        <strain evidence="3 4">SRT547</strain>
    </source>
</reference>
<sequence>MEQLTLTKIAEHLIAKELIDPEEEQQILSAKEAESATAWYIYALIAVAAWFSTIFFLVFFFLVMFRDPESVAFGAGLFMSVIAIIVNRTQNKDSIFFSQVSLAFNVAGQILMVLGFVFQRHEIAAICLFVIVLQAIMFYLYQHPVQHFAAPMAISCALFFLLHDIEGRQGYLEGPQSIHIVIGLLSAATGYFWYKESSFLKHRLFHYSLYGTTLSLLVMVSFSVFTRSHNLEMWWISGLILSLALLLLEFVLLGSLAKTTMGISILSASLLFCAMALHSPGLIAAMFTLLLGFYRGHKLLMLLSFIFLGGFLFFFYYDLEMTLLNKSLILMGSGALLIILSLVVNRTKLEVQNA</sequence>
<proteinExistence type="predicted"/>
<feature type="transmembrane region" description="Helical" evidence="1">
    <location>
        <begin position="233"/>
        <end position="257"/>
    </location>
</feature>
<keyword evidence="4" id="KW-1185">Reference proteome</keyword>
<accession>A0A5S9IK73</accession>
<evidence type="ECO:0000313" key="3">
    <source>
        <dbReference type="EMBL" id="BBM82105.1"/>
    </source>
</evidence>
<evidence type="ECO:0000256" key="1">
    <source>
        <dbReference type="SAM" id="Phobius"/>
    </source>
</evidence>
<feature type="domain" description="DUF4401" evidence="2">
    <location>
        <begin position="39"/>
        <end position="346"/>
    </location>
</feature>
<feature type="transmembrane region" description="Helical" evidence="1">
    <location>
        <begin position="148"/>
        <end position="165"/>
    </location>
</feature>
<dbReference type="AlphaFoldDB" id="A0A5S9IK73"/>
<feature type="transmembrane region" description="Helical" evidence="1">
    <location>
        <begin position="177"/>
        <end position="194"/>
    </location>
</feature>
<dbReference type="EMBL" id="AP019860">
    <property type="protein sequence ID" value="BBM82105.1"/>
    <property type="molecule type" value="Genomic_DNA"/>
</dbReference>
<feature type="transmembrane region" description="Helical" evidence="1">
    <location>
        <begin position="206"/>
        <end position="226"/>
    </location>
</feature>
<dbReference type="Pfam" id="PF14351">
    <property type="entry name" value="DUF4401"/>
    <property type="match status" value="1"/>
</dbReference>
<protein>
    <recommendedName>
        <fullName evidence="2">DUF4401 domain-containing protein</fullName>
    </recommendedName>
</protein>
<dbReference type="KEGG" id="uam:UABAM_00448"/>
<feature type="transmembrane region" description="Helical" evidence="1">
    <location>
        <begin position="263"/>
        <end position="292"/>
    </location>
</feature>